<evidence type="ECO:0000256" key="6">
    <source>
        <dbReference type="ARBA" id="ARBA00023136"/>
    </source>
</evidence>
<evidence type="ECO:0000256" key="2">
    <source>
        <dbReference type="ARBA" id="ARBA00022475"/>
    </source>
</evidence>
<gene>
    <name evidence="9" type="ORF">E6C55_11905</name>
</gene>
<reference evidence="9 10" key="1">
    <citation type="submission" date="2019-04" db="EMBL/GenBank/DDBJ databases">
        <title>Cohnella sp. nov. isolated from preserved vegetables.</title>
        <authorList>
            <person name="Lin S.-Y."/>
            <person name="Hung M.-H."/>
            <person name="Young C.-C."/>
        </authorList>
    </citation>
    <scope>NUCLEOTIDE SEQUENCE [LARGE SCALE GENOMIC DNA]</scope>
    <source>
        <strain evidence="9 10">CC-MHH1044</strain>
    </source>
</reference>
<keyword evidence="3 7" id="KW-0812">Transmembrane</keyword>
<evidence type="ECO:0000256" key="3">
    <source>
        <dbReference type="ARBA" id="ARBA00022692"/>
    </source>
</evidence>
<keyword evidence="2" id="KW-1003">Cell membrane</keyword>
<evidence type="ECO:0000256" key="4">
    <source>
        <dbReference type="ARBA" id="ARBA00022801"/>
    </source>
</evidence>
<protein>
    <submittedName>
        <fullName evidence="9">Phosphatase PAP2 family protein</fullName>
    </submittedName>
</protein>
<dbReference type="Proteomes" id="UP000310636">
    <property type="component" value="Unassembled WGS sequence"/>
</dbReference>
<dbReference type="EMBL" id="SSOB01000013">
    <property type="protein sequence ID" value="THF79485.1"/>
    <property type="molecule type" value="Genomic_DNA"/>
</dbReference>
<feature type="transmembrane region" description="Helical" evidence="7">
    <location>
        <begin position="53"/>
        <end position="76"/>
    </location>
</feature>
<evidence type="ECO:0000313" key="10">
    <source>
        <dbReference type="Proteomes" id="UP000310636"/>
    </source>
</evidence>
<keyword evidence="6 7" id="KW-0472">Membrane</keyword>
<feature type="transmembrane region" description="Helical" evidence="7">
    <location>
        <begin position="83"/>
        <end position="100"/>
    </location>
</feature>
<keyword evidence="10" id="KW-1185">Reference proteome</keyword>
<dbReference type="InterPro" id="IPR036938">
    <property type="entry name" value="PAP2/HPO_sf"/>
</dbReference>
<feature type="transmembrane region" description="Helical" evidence="7">
    <location>
        <begin position="180"/>
        <end position="202"/>
    </location>
</feature>
<organism evidence="9 10">
    <name type="scientific">Cohnella fermenti</name>
    <dbReference type="NCBI Taxonomy" id="2565925"/>
    <lineage>
        <taxon>Bacteria</taxon>
        <taxon>Bacillati</taxon>
        <taxon>Bacillota</taxon>
        <taxon>Bacilli</taxon>
        <taxon>Bacillales</taxon>
        <taxon>Paenibacillaceae</taxon>
        <taxon>Cohnella</taxon>
    </lineage>
</organism>
<dbReference type="PANTHER" id="PTHR14969:SF62">
    <property type="entry name" value="DECAPRENYLPHOSPHORYL-5-PHOSPHORIBOSE PHOSPHATASE RV3807C-RELATED"/>
    <property type="match status" value="1"/>
</dbReference>
<dbReference type="CDD" id="cd03392">
    <property type="entry name" value="PAP2_like_2"/>
    <property type="match status" value="1"/>
</dbReference>
<evidence type="ECO:0000256" key="1">
    <source>
        <dbReference type="ARBA" id="ARBA00004651"/>
    </source>
</evidence>
<evidence type="ECO:0000259" key="8">
    <source>
        <dbReference type="SMART" id="SM00014"/>
    </source>
</evidence>
<proteinExistence type="predicted"/>
<feature type="transmembrane region" description="Helical" evidence="7">
    <location>
        <begin position="154"/>
        <end position="174"/>
    </location>
</feature>
<keyword evidence="4" id="KW-0378">Hydrolase</keyword>
<evidence type="ECO:0000256" key="7">
    <source>
        <dbReference type="SAM" id="Phobius"/>
    </source>
</evidence>
<dbReference type="Gene3D" id="1.20.144.10">
    <property type="entry name" value="Phosphatidic acid phosphatase type 2/haloperoxidase"/>
    <property type="match status" value="2"/>
</dbReference>
<name>A0A4S4BWD2_9BACL</name>
<sequence length="221" mass="24383">MRMTSIAVIVSFIAFGIFAALVGTNSVSGFDDPIIKLIQGWESPGLTSFMETISMWGTTWYVVSVAVVVMLLLALLLGQRKELLLFAAALIGSTLLNNIAKGLFERERPSLHRLIEEEGFGFPSGHSMASFTLAVITAYLLWKHISSSVLRTAVVVLAVAWFVLMGTSRIYLGVHYPSDVIAGYLLSATWAGIMITAFRGWIARDDREEPTFEYALRNIDQ</sequence>
<dbReference type="Pfam" id="PF01569">
    <property type="entry name" value="PAP2"/>
    <property type="match status" value="1"/>
</dbReference>
<dbReference type="SUPFAM" id="SSF48317">
    <property type="entry name" value="Acid phosphatase/Vanadium-dependent haloperoxidase"/>
    <property type="match status" value="1"/>
</dbReference>
<evidence type="ECO:0000313" key="9">
    <source>
        <dbReference type="EMBL" id="THF79485.1"/>
    </source>
</evidence>
<dbReference type="GO" id="GO:0016787">
    <property type="term" value="F:hydrolase activity"/>
    <property type="evidence" value="ECO:0007669"/>
    <property type="project" value="UniProtKB-KW"/>
</dbReference>
<feature type="domain" description="Phosphatidic acid phosphatase type 2/haloperoxidase" evidence="8">
    <location>
        <begin position="83"/>
        <end position="195"/>
    </location>
</feature>
<evidence type="ECO:0000256" key="5">
    <source>
        <dbReference type="ARBA" id="ARBA00022989"/>
    </source>
</evidence>
<keyword evidence="5 7" id="KW-1133">Transmembrane helix</keyword>
<dbReference type="PANTHER" id="PTHR14969">
    <property type="entry name" value="SPHINGOSINE-1-PHOSPHATE PHOSPHOHYDROLASE"/>
    <property type="match status" value="1"/>
</dbReference>
<comment type="subcellular location">
    <subcellularLocation>
        <location evidence="1">Cell membrane</location>
        <topology evidence="1">Multi-pass membrane protein</topology>
    </subcellularLocation>
</comment>
<dbReference type="OrthoDB" id="9789113at2"/>
<accession>A0A4S4BWD2</accession>
<dbReference type="AlphaFoldDB" id="A0A4S4BWD2"/>
<dbReference type="GO" id="GO:0005886">
    <property type="term" value="C:plasma membrane"/>
    <property type="evidence" value="ECO:0007669"/>
    <property type="project" value="UniProtKB-SubCell"/>
</dbReference>
<comment type="caution">
    <text evidence="9">The sequence shown here is derived from an EMBL/GenBank/DDBJ whole genome shotgun (WGS) entry which is preliminary data.</text>
</comment>
<feature type="transmembrane region" description="Helical" evidence="7">
    <location>
        <begin position="120"/>
        <end position="142"/>
    </location>
</feature>
<dbReference type="SMART" id="SM00014">
    <property type="entry name" value="acidPPc"/>
    <property type="match status" value="1"/>
</dbReference>
<dbReference type="InterPro" id="IPR000326">
    <property type="entry name" value="PAP2/HPO"/>
</dbReference>